<proteinExistence type="predicted"/>
<gene>
    <name evidence="3" type="ORF">ASZ90_004265</name>
</gene>
<comment type="caution">
    <text evidence="3">The sequence shown here is derived from an EMBL/GenBank/DDBJ whole genome shotgun (WGS) entry which is preliminary data.</text>
</comment>
<evidence type="ECO:0000313" key="3">
    <source>
        <dbReference type="EMBL" id="KUG25901.1"/>
    </source>
</evidence>
<evidence type="ECO:0000256" key="1">
    <source>
        <dbReference type="SAM" id="Coils"/>
    </source>
</evidence>
<evidence type="ECO:0000256" key="2">
    <source>
        <dbReference type="SAM" id="Phobius"/>
    </source>
</evidence>
<reference evidence="3" key="1">
    <citation type="journal article" date="2015" name="Proc. Natl. Acad. Sci. U.S.A.">
        <title>Networks of energetic and metabolic interactions define dynamics in microbial communities.</title>
        <authorList>
            <person name="Embree M."/>
            <person name="Liu J.K."/>
            <person name="Al-Bassam M.M."/>
            <person name="Zengler K."/>
        </authorList>
    </citation>
    <scope>NUCLEOTIDE SEQUENCE</scope>
</reference>
<name>A0A0W8FYF8_9ZZZZ</name>
<feature type="coiled-coil region" evidence="1">
    <location>
        <begin position="165"/>
        <end position="199"/>
    </location>
</feature>
<sequence>MIKKVNPHYATVVLLGLIMFSSNFLSPQLFTGEILNFAVWFILSIFAFSCGWIIDKTLGWRYGGKLVFAVIVATSIMSVFLVTFFRGYFGINDYLTENFILYSLRNIMLGVMGIFGLAVAELLALQRDVEQLKHQTQLNRKIAEDAEREAEIIIREAKSKADSLMVTAERESLELINRKKEIELQLKEFLKTEKELLKKYESD</sequence>
<keyword evidence="2" id="KW-0472">Membrane</keyword>
<feature type="transmembrane region" description="Helical" evidence="2">
    <location>
        <begin position="37"/>
        <end position="54"/>
    </location>
</feature>
<keyword evidence="2" id="KW-0812">Transmembrane</keyword>
<protein>
    <submittedName>
        <fullName evidence="3">Uncharacterized protein</fullName>
    </submittedName>
</protein>
<dbReference type="EMBL" id="LNQE01000578">
    <property type="protein sequence ID" value="KUG25901.1"/>
    <property type="molecule type" value="Genomic_DNA"/>
</dbReference>
<keyword evidence="2" id="KW-1133">Transmembrane helix</keyword>
<accession>A0A0W8FYF8</accession>
<keyword evidence="1" id="KW-0175">Coiled coil</keyword>
<feature type="transmembrane region" description="Helical" evidence="2">
    <location>
        <begin position="7"/>
        <end position="25"/>
    </location>
</feature>
<organism evidence="3">
    <name type="scientific">hydrocarbon metagenome</name>
    <dbReference type="NCBI Taxonomy" id="938273"/>
    <lineage>
        <taxon>unclassified sequences</taxon>
        <taxon>metagenomes</taxon>
        <taxon>ecological metagenomes</taxon>
    </lineage>
</organism>
<feature type="transmembrane region" description="Helical" evidence="2">
    <location>
        <begin position="66"/>
        <end position="87"/>
    </location>
</feature>
<feature type="transmembrane region" description="Helical" evidence="2">
    <location>
        <begin position="107"/>
        <end position="125"/>
    </location>
</feature>
<dbReference type="AlphaFoldDB" id="A0A0W8FYF8"/>